<evidence type="ECO:0000256" key="2">
    <source>
        <dbReference type="ARBA" id="ARBA00022664"/>
    </source>
</evidence>
<dbReference type="PANTHER" id="PTHR14212">
    <property type="entry name" value="U4/U6-ASSOCIATED RNA SPLICING FACTOR-RELATED"/>
    <property type="match status" value="1"/>
</dbReference>
<dbReference type="InterPro" id="IPR027104">
    <property type="entry name" value="Prp3"/>
</dbReference>
<feature type="domain" description="Small nuclear ribonucleoprotein Prp3 C-terminal" evidence="6">
    <location>
        <begin position="538"/>
        <end position="674"/>
    </location>
</feature>
<evidence type="ECO:0000259" key="7">
    <source>
        <dbReference type="Pfam" id="PF08572"/>
    </source>
</evidence>
<feature type="region of interest" description="Disordered" evidence="5">
    <location>
        <begin position="1"/>
        <end position="34"/>
    </location>
</feature>
<name>A0A383WKL2_TETOB</name>
<feature type="region of interest" description="Disordered" evidence="5">
    <location>
        <begin position="189"/>
        <end position="230"/>
    </location>
</feature>
<reference evidence="8 9" key="1">
    <citation type="submission" date="2016-10" db="EMBL/GenBank/DDBJ databases">
        <authorList>
            <person name="Cai Z."/>
        </authorList>
    </citation>
    <scope>NUCLEOTIDE SEQUENCE [LARGE SCALE GENOMIC DNA]</scope>
</reference>
<accession>A0A383WKL2</accession>
<evidence type="ECO:0000313" key="9">
    <source>
        <dbReference type="Proteomes" id="UP000256970"/>
    </source>
</evidence>
<comment type="subcellular location">
    <subcellularLocation>
        <location evidence="1">Nucleus</location>
    </subcellularLocation>
</comment>
<dbReference type="GO" id="GO:0000398">
    <property type="term" value="P:mRNA splicing, via spliceosome"/>
    <property type="evidence" value="ECO:0007669"/>
    <property type="project" value="InterPro"/>
</dbReference>
<keyword evidence="9" id="KW-1185">Reference proteome</keyword>
<keyword evidence="2" id="KW-0507">mRNA processing</keyword>
<dbReference type="InterPro" id="IPR013881">
    <property type="entry name" value="Pre-mRNA_splic_Prp3_dom"/>
</dbReference>
<evidence type="ECO:0000259" key="6">
    <source>
        <dbReference type="Pfam" id="PF06544"/>
    </source>
</evidence>
<organism evidence="8 9">
    <name type="scientific">Tetradesmus obliquus</name>
    <name type="common">Green alga</name>
    <name type="synonym">Acutodesmus obliquus</name>
    <dbReference type="NCBI Taxonomy" id="3088"/>
    <lineage>
        <taxon>Eukaryota</taxon>
        <taxon>Viridiplantae</taxon>
        <taxon>Chlorophyta</taxon>
        <taxon>core chlorophytes</taxon>
        <taxon>Chlorophyceae</taxon>
        <taxon>CS clade</taxon>
        <taxon>Sphaeropleales</taxon>
        <taxon>Scenedesmaceae</taxon>
        <taxon>Tetradesmus</taxon>
    </lineage>
</organism>
<feature type="domain" description="Pre-mRNA-splicing factor 3" evidence="7">
    <location>
        <begin position="215"/>
        <end position="512"/>
    </location>
</feature>
<keyword evidence="3" id="KW-0508">mRNA splicing</keyword>
<evidence type="ECO:0000313" key="8">
    <source>
        <dbReference type="EMBL" id="SZX78000.1"/>
    </source>
</evidence>
<sequence length="688" mass="73485">MDKKRVAEASGPEGPDQKKSRTDGTSGAPAKPGLNLEALQKAKQLLEKQKQLREKLKKLPQVASSAGAGAALPSAATLAATANPQAPGGVPGIDAALVAAKAAKAVEIASKFGVQASLASVPGFQAAPGAAAPRPLLAPAVGALPGLRPTVPSGLGGLGGPRPLLLDAAGREVDEAGNVITHAARAPITTSLINQRRPDEPQQAPEPAGPRDEDFIDTSMARPGKDVAAHRRRRGALEFVEEGSMARQAEIMRLKQKYGEADFKKHLPSHLRRPPRGPAGPAERDANLTPLGAPAIPGLGGMADLAAGSEAQGANSVPIGVRQVEESEEDKLRRMLPEAAAPPNVEWWDKPLLVGGAYFVEGAVGEQQILQEDGPDEQHGQPGDNVVVAAPDGSGAVMRLRVGKVTLYVEHPVPMEPPAAGPPPPPQPLKLTKKELKKMRTQRRQAREKEKQELIRQGLLEPPKPKVKISNLMRVLGEEATLDPTAIEQEVRRQMGERQAAHDDRNLARMLTPGERRDKKLRKLFDNTPGGALTTRTAVYRVEDLSHGQHLFKVDVNARENHMSGIMLLCPGTFNLVVVEGCPKSLKRYHKLMVRRIDWNATPLPQPGDDEDEVADVMAGDGEAEKAPNSCHLVWEGEVGAASFKDFNKAEVASPEAARKLLDEQGVAHYWDAAANFDFDAAPIAEMP</sequence>
<dbReference type="STRING" id="3088.A0A383WKL2"/>
<proteinExistence type="predicted"/>
<gene>
    <name evidence="8" type="ORF">BQ4739_LOCUS18330</name>
</gene>
<dbReference type="AlphaFoldDB" id="A0A383WKL2"/>
<dbReference type="EMBL" id="FNXT01001299">
    <property type="protein sequence ID" value="SZX78000.1"/>
    <property type="molecule type" value="Genomic_DNA"/>
</dbReference>
<dbReference type="CDD" id="cd24162">
    <property type="entry name" value="Prp3_C"/>
    <property type="match status" value="1"/>
</dbReference>
<dbReference type="Pfam" id="PF06544">
    <property type="entry name" value="Prp3_C"/>
    <property type="match status" value="1"/>
</dbReference>
<evidence type="ECO:0000256" key="1">
    <source>
        <dbReference type="ARBA" id="ARBA00004123"/>
    </source>
</evidence>
<keyword evidence="4" id="KW-0539">Nucleus</keyword>
<dbReference type="GO" id="GO:0046540">
    <property type="term" value="C:U4/U6 x U5 tri-snRNP complex"/>
    <property type="evidence" value="ECO:0007669"/>
    <property type="project" value="InterPro"/>
</dbReference>
<dbReference type="Proteomes" id="UP000256970">
    <property type="component" value="Unassembled WGS sequence"/>
</dbReference>
<evidence type="ECO:0000256" key="3">
    <source>
        <dbReference type="ARBA" id="ARBA00023187"/>
    </source>
</evidence>
<feature type="compositionally biased region" description="Basic residues" evidence="5">
    <location>
        <begin position="266"/>
        <end position="275"/>
    </location>
</feature>
<evidence type="ECO:0000256" key="5">
    <source>
        <dbReference type="SAM" id="MobiDB-lite"/>
    </source>
</evidence>
<feature type="region of interest" description="Disordered" evidence="5">
    <location>
        <begin position="265"/>
        <end position="295"/>
    </location>
</feature>
<protein>
    <submittedName>
        <fullName evidence="8">Uncharacterized protein</fullName>
    </submittedName>
</protein>
<dbReference type="PANTHER" id="PTHR14212:SF0">
    <property type="entry name" value="U4_U6 SMALL NUCLEAR RIBONUCLEOPROTEIN PRP3"/>
    <property type="match status" value="1"/>
</dbReference>
<dbReference type="Pfam" id="PF08572">
    <property type="entry name" value="PRP3"/>
    <property type="match status" value="1"/>
</dbReference>
<evidence type="ECO:0000256" key="4">
    <source>
        <dbReference type="ARBA" id="ARBA00023242"/>
    </source>
</evidence>
<dbReference type="InterPro" id="IPR010541">
    <property type="entry name" value="Prp3_C"/>
</dbReference>